<proteinExistence type="predicted"/>
<evidence type="ECO:0000313" key="1">
    <source>
        <dbReference type="EMBL" id="UVX35917.1"/>
    </source>
</evidence>
<dbReference type="EMBL" id="OP072491">
    <property type="protein sequence ID" value="UVX35917.1"/>
    <property type="molecule type" value="Genomic_DNA"/>
</dbReference>
<evidence type="ECO:0000313" key="2">
    <source>
        <dbReference type="Proteomes" id="UP001160062"/>
    </source>
</evidence>
<protein>
    <submittedName>
        <fullName evidence="1">Uncharacterized protein</fullName>
    </submittedName>
</protein>
<sequence length="88" mass="9959">METINYLTTLVHLLTIQPKAAEILDEHGLGTETTFGCIGINDFDSFMKLYGLLNTIETVETTTINTIEEDGYDFTVTNPITIRFFHLK</sequence>
<name>A0ABY5TRP0_9VIRU</name>
<accession>A0ABY5TRP0</accession>
<dbReference type="Proteomes" id="UP001160062">
    <property type="component" value="Segment"/>
</dbReference>
<keyword evidence="2" id="KW-1185">Reference proteome</keyword>
<organism evidence="1 2">
    <name type="scientific">Bacteriophage sp</name>
    <dbReference type="NCBI Taxonomy" id="38018"/>
    <lineage>
        <taxon>Viruses</taxon>
    </lineage>
</organism>
<reference evidence="1 2" key="1">
    <citation type="submission" date="2022-07" db="EMBL/GenBank/DDBJ databases">
        <authorList>
            <person name="Nishijima S."/>
        </authorList>
    </citation>
    <scope>NUCLEOTIDE SEQUENCE [LARGE SCALE GENOMIC DNA]</scope>
    <source>
        <strain evidence="1">3013_110685</strain>
    </source>
</reference>